<feature type="region of interest" description="Disordered" evidence="1">
    <location>
        <begin position="1"/>
        <end position="71"/>
    </location>
</feature>
<evidence type="ECO:0000313" key="2">
    <source>
        <dbReference type="EMBL" id="OCT87007.1"/>
    </source>
</evidence>
<feature type="compositionally biased region" description="Basic and acidic residues" evidence="1">
    <location>
        <begin position="31"/>
        <end position="41"/>
    </location>
</feature>
<evidence type="ECO:0000313" key="3">
    <source>
        <dbReference type="Proteomes" id="UP000694892"/>
    </source>
</evidence>
<reference evidence="3" key="1">
    <citation type="journal article" date="2016" name="Nature">
        <title>Genome evolution in the allotetraploid frog Xenopus laevis.</title>
        <authorList>
            <person name="Session A.M."/>
            <person name="Uno Y."/>
            <person name="Kwon T."/>
            <person name="Chapman J.A."/>
            <person name="Toyoda A."/>
            <person name="Takahashi S."/>
            <person name="Fukui A."/>
            <person name="Hikosaka A."/>
            <person name="Suzuki A."/>
            <person name="Kondo M."/>
            <person name="van Heeringen S.J."/>
            <person name="Quigley I."/>
            <person name="Heinz S."/>
            <person name="Ogino H."/>
            <person name="Ochi H."/>
            <person name="Hellsten U."/>
            <person name="Lyons J.B."/>
            <person name="Simakov O."/>
            <person name="Putnam N."/>
            <person name="Stites J."/>
            <person name="Kuroki Y."/>
            <person name="Tanaka T."/>
            <person name="Michiue T."/>
            <person name="Watanabe M."/>
            <person name="Bogdanovic O."/>
            <person name="Lister R."/>
            <person name="Georgiou G."/>
            <person name="Paranjpe S.S."/>
            <person name="van Kruijsbergen I."/>
            <person name="Shu S."/>
            <person name="Carlson J."/>
            <person name="Kinoshita T."/>
            <person name="Ohta Y."/>
            <person name="Mawaribuchi S."/>
            <person name="Jenkins J."/>
            <person name="Grimwood J."/>
            <person name="Schmutz J."/>
            <person name="Mitros T."/>
            <person name="Mozaffari S.V."/>
            <person name="Suzuki Y."/>
            <person name="Haramoto Y."/>
            <person name="Yamamoto T.S."/>
            <person name="Takagi C."/>
            <person name="Heald R."/>
            <person name="Miller K."/>
            <person name="Haudenschild C."/>
            <person name="Kitzman J."/>
            <person name="Nakayama T."/>
            <person name="Izutsu Y."/>
            <person name="Robert J."/>
            <person name="Fortriede J."/>
            <person name="Burns K."/>
            <person name="Lotay V."/>
            <person name="Karimi K."/>
            <person name="Yasuoka Y."/>
            <person name="Dichmann D.S."/>
            <person name="Flajnik M.F."/>
            <person name="Houston D.W."/>
            <person name="Shendure J."/>
            <person name="DuPasquier L."/>
            <person name="Vize P.D."/>
            <person name="Zorn A.M."/>
            <person name="Ito M."/>
            <person name="Marcotte E.M."/>
            <person name="Wallingford J.B."/>
            <person name="Ito Y."/>
            <person name="Asashima M."/>
            <person name="Ueno N."/>
            <person name="Matsuda Y."/>
            <person name="Veenstra G.J."/>
            <person name="Fujiyama A."/>
            <person name="Harland R.M."/>
            <person name="Taira M."/>
            <person name="Rokhsar D.S."/>
        </authorList>
    </citation>
    <scope>NUCLEOTIDE SEQUENCE [LARGE SCALE GENOMIC DNA]</scope>
    <source>
        <strain evidence="3">J</strain>
    </source>
</reference>
<proteinExistence type="predicted"/>
<evidence type="ECO:0000256" key="1">
    <source>
        <dbReference type="SAM" id="MobiDB-lite"/>
    </source>
</evidence>
<accession>A0A974D885</accession>
<name>A0A974D885_XENLA</name>
<dbReference type="EMBL" id="CM004471">
    <property type="protein sequence ID" value="OCT87007.1"/>
    <property type="molecule type" value="Genomic_DNA"/>
</dbReference>
<dbReference type="Proteomes" id="UP000694892">
    <property type="component" value="Chromosome 3S"/>
</dbReference>
<gene>
    <name evidence="2" type="ORF">XELAEV_18020698mg</name>
</gene>
<protein>
    <submittedName>
        <fullName evidence="2">Uncharacterized protein</fullName>
    </submittedName>
</protein>
<dbReference type="AlphaFoldDB" id="A0A974D885"/>
<organism evidence="2 3">
    <name type="scientific">Xenopus laevis</name>
    <name type="common">African clawed frog</name>
    <dbReference type="NCBI Taxonomy" id="8355"/>
    <lineage>
        <taxon>Eukaryota</taxon>
        <taxon>Metazoa</taxon>
        <taxon>Chordata</taxon>
        <taxon>Craniata</taxon>
        <taxon>Vertebrata</taxon>
        <taxon>Euteleostomi</taxon>
        <taxon>Amphibia</taxon>
        <taxon>Batrachia</taxon>
        <taxon>Anura</taxon>
        <taxon>Pipoidea</taxon>
        <taxon>Pipidae</taxon>
        <taxon>Xenopodinae</taxon>
        <taxon>Xenopus</taxon>
        <taxon>Xenopus</taxon>
    </lineage>
</organism>
<sequence length="71" mass="7978">MKGTSPVQSVDRKVSRSKSISRSGLAEVSDCWERPRTEEVRVQSQRMSKKQAESNSEVNNGKKGSKARVRK</sequence>